<dbReference type="OrthoDB" id="7053758at2"/>
<proteinExistence type="predicted"/>
<dbReference type="Proteomes" id="UP000327424">
    <property type="component" value="Chromosome"/>
</dbReference>
<accession>A0A5J6WM81</accession>
<reference evidence="1 2" key="1">
    <citation type="submission" date="2019-09" db="EMBL/GenBank/DDBJ databases">
        <title>Hybrid Assembly of the complete Genome of the Deep-Sea Bacterium Moritella marina from long Nanopore and Illumina reads.</title>
        <authorList>
            <person name="Magin S."/>
            <person name="Georgoulis A."/>
            <person name="Papadimitriou K."/>
            <person name="Iliakis G."/>
            <person name="Vorgias C.E."/>
        </authorList>
    </citation>
    <scope>NUCLEOTIDE SEQUENCE [LARGE SCALE GENOMIC DNA]</scope>
    <source>
        <strain evidence="1 2">MP-1</strain>
    </source>
</reference>
<name>A0A5J6WM81_MORMI</name>
<keyword evidence="2" id="KW-1185">Reference proteome</keyword>
<evidence type="ECO:0000313" key="1">
    <source>
        <dbReference type="EMBL" id="QFI38341.1"/>
    </source>
</evidence>
<dbReference type="RefSeq" id="WP_019442655.1">
    <property type="nucleotide sequence ID" value="NZ_ALOE01000034.1"/>
</dbReference>
<protein>
    <submittedName>
        <fullName evidence="1">DUF1214 domain-containing protein</fullName>
    </submittedName>
</protein>
<gene>
    <name evidence="1" type="ORF">FR932_11015</name>
</gene>
<dbReference type="KEGG" id="mmaa:FR932_11015"/>
<dbReference type="AlphaFoldDB" id="A0A5J6WM81"/>
<sequence>MLLNTISFKHMLTNLISPRHTKMVSNLLLAGLLTACANTADTPSQSEVADQQALEQAWAEFYATLGDVEQQFRDSSIYQRDPQHRIEAYELLSAITNAAMSGAISGGDGSYPHFRNLLDPGKRIGIDNPDTYYRAANVSNKDGENVYIITGNRGTTADFLLELFEAANPQGAVSVLDDNHMTFDANGNFSVTLSKDKVPGNWMELPQQQQDLIVIARYTHANWNIESAGNITIKRLGSEGIASKPSSATALTERIHNATSMVKRQGTFWPDFADKISWLPENTLISFRPTGDIGILGQYNSLGHYDLQDDEAMIIKLPEIESDYNGLHTMNYWAASPDWVNTQSSVSWGRNGKAQAYKSADGYYYIVASPKDPGIQDWVDTSSTPTGVLMLRIQSGVDDKVITSTTPETTVVKLSELRQHLPADIPMFTTEQRKQQLIQRQQHAAKRYQTW</sequence>
<organism evidence="1 2">
    <name type="scientific">Moritella marina ATCC 15381</name>
    <dbReference type="NCBI Taxonomy" id="1202962"/>
    <lineage>
        <taxon>Bacteria</taxon>
        <taxon>Pseudomonadati</taxon>
        <taxon>Pseudomonadota</taxon>
        <taxon>Gammaproteobacteria</taxon>
        <taxon>Alteromonadales</taxon>
        <taxon>Moritellaceae</taxon>
        <taxon>Moritella</taxon>
    </lineage>
</organism>
<dbReference type="EMBL" id="CP044399">
    <property type="protein sequence ID" value="QFI38341.1"/>
    <property type="molecule type" value="Genomic_DNA"/>
</dbReference>
<evidence type="ECO:0000313" key="2">
    <source>
        <dbReference type="Proteomes" id="UP000327424"/>
    </source>
</evidence>